<accession>A0A7J2U4T1</accession>
<organism evidence="2">
    <name type="scientific">Ignisphaera aggregans</name>
    <dbReference type="NCBI Taxonomy" id="334771"/>
    <lineage>
        <taxon>Archaea</taxon>
        <taxon>Thermoproteota</taxon>
        <taxon>Thermoprotei</taxon>
        <taxon>Desulfurococcales</taxon>
        <taxon>Desulfurococcaceae</taxon>
        <taxon>Ignisphaera</taxon>
    </lineage>
</organism>
<feature type="transmembrane region" description="Helical" evidence="1">
    <location>
        <begin position="138"/>
        <end position="166"/>
    </location>
</feature>
<reference evidence="2" key="1">
    <citation type="journal article" date="2020" name="mSystems">
        <title>Genome- and Community-Level Interaction Insights into Carbon Utilization and Element Cycling Functions of Hydrothermarchaeota in Hydrothermal Sediment.</title>
        <authorList>
            <person name="Zhou Z."/>
            <person name="Liu Y."/>
            <person name="Xu W."/>
            <person name="Pan J."/>
            <person name="Luo Z.H."/>
            <person name="Li M."/>
        </authorList>
    </citation>
    <scope>NUCLEOTIDE SEQUENCE [LARGE SCALE GENOMIC DNA]</scope>
    <source>
        <strain evidence="2">SpSt-125</strain>
    </source>
</reference>
<dbReference type="AlphaFoldDB" id="A0A7J2U4T1"/>
<evidence type="ECO:0008006" key="3">
    <source>
        <dbReference type="Google" id="ProtNLM"/>
    </source>
</evidence>
<gene>
    <name evidence="2" type="ORF">ENO26_09190</name>
</gene>
<feature type="transmembrane region" description="Helical" evidence="1">
    <location>
        <begin position="280"/>
        <end position="300"/>
    </location>
</feature>
<feature type="transmembrane region" description="Helical" evidence="1">
    <location>
        <begin position="248"/>
        <end position="268"/>
    </location>
</feature>
<feature type="transmembrane region" description="Helical" evidence="1">
    <location>
        <begin position="222"/>
        <end position="241"/>
    </location>
</feature>
<proteinExistence type="predicted"/>
<feature type="transmembrane region" description="Helical" evidence="1">
    <location>
        <begin position="307"/>
        <end position="326"/>
    </location>
</feature>
<feature type="transmembrane region" description="Helical" evidence="1">
    <location>
        <begin position="62"/>
        <end position="80"/>
    </location>
</feature>
<feature type="transmembrane region" description="Helical" evidence="1">
    <location>
        <begin position="178"/>
        <end position="195"/>
    </location>
</feature>
<keyword evidence="1" id="KW-0472">Membrane</keyword>
<name>A0A7J2U4T1_9CREN</name>
<comment type="caution">
    <text evidence="2">The sequence shown here is derived from an EMBL/GenBank/DDBJ whole genome shotgun (WGS) entry which is preliminary data.</text>
</comment>
<protein>
    <recommendedName>
        <fullName evidence="3">Glycosyltransferase RgtA/B/C/D-like domain-containing protein</fullName>
    </recommendedName>
</protein>
<evidence type="ECO:0000313" key="2">
    <source>
        <dbReference type="EMBL" id="HEM67716.1"/>
    </source>
</evidence>
<feature type="transmembrane region" description="Helical" evidence="1">
    <location>
        <begin position="86"/>
        <end position="103"/>
    </location>
</feature>
<keyword evidence="1" id="KW-0812">Transmembrane</keyword>
<evidence type="ECO:0000256" key="1">
    <source>
        <dbReference type="SAM" id="Phobius"/>
    </source>
</evidence>
<sequence length="489" mass="53900">MVGCDTVSYAAHLRDFVYRPSLFGSYWWMGGLRNTPPLLDWVLYPLTLFMDPVLVFKVYPPIAYGVLSALVALYSVRILGLSGKRSVAASLIASFSLLSLRMSWDLQKQVFAQILVLASIILVERLREDPVGLAKTSLLLLLAGLASEFGAALAIIISLLVILLYIPGLKRLRIPVSAVYIGVAIASYTLISWYLRVPVVQNPVLGYVPPIVGETFSERPSLYPYILICLGTLAPLYLAAVERLWRRATLSIAFSLLLLLLSLTPLLLPWNSFSGVEWDRVLMSASHIIIALSASQLWMFRSRTVKSLYILFLITPGVFMIGPEGVNDLNSTLTSALKRFPSGLAPAAPDPAIYDAAMRIASRASEVSESIVANPWMERFIHLYIRDPSPREIIVVPQASPPYILCAMILNNISRVSVVTDYIFNSSTSVEVTKDFCLTGGGYTSTNTTILIAKLEAKVLAEENPFRLVEVSIKNLFQANLLPTINGKL</sequence>
<dbReference type="EMBL" id="DSEU01000064">
    <property type="protein sequence ID" value="HEM67716.1"/>
    <property type="molecule type" value="Genomic_DNA"/>
</dbReference>
<keyword evidence="1" id="KW-1133">Transmembrane helix</keyword>